<evidence type="ECO:0000256" key="1">
    <source>
        <dbReference type="SAM" id="MobiDB-lite"/>
    </source>
</evidence>
<sequence length="129" mass="14258">MRAKLQGVRSGCVSLGAVRQALEEARQQQLMDEHRRLDQDELRAEAFTAQDEASRIKAATKSMLEKVKVGEDRRLTACCTPASACKDVCTPCEEGAKELMEPCNDGANNVIRGGKRRNKGDKKDHNTQV</sequence>
<accession>A0ABN9PVL0</accession>
<organism evidence="2 3">
    <name type="scientific">Prorocentrum cordatum</name>
    <dbReference type="NCBI Taxonomy" id="2364126"/>
    <lineage>
        <taxon>Eukaryota</taxon>
        <taxon>Sar</taxon>
        <taxon>Alveolata</taxon>
        <taxon>Dinophyceae</taxon>
        <taxon>Prorocentrales</taxon>
        <taxon>Prorocentraceae</taxon>
        <taxon>Prorocentrum</taxon>
    </lineage>
</organism>
<dbReference type="EMBL" id="CAUYUJ010001725">
    <property type="protein sequence ID" value="CAK0797298.1"/>
    <property type="molecule type" value="Genomic_DNA"/>
</dbReference>
<comment type="caution">
    <text evidence="2">The sequence shown here is derived from an EMBL/GenBank/DDBJ whole genome shotgun (WGS) entry which is preliminary data.</text>
</comment>
<evidence type="ECO:0000313" key="2">
    <source>
        <dbReference type="EMBL" id="CAK0797298.1"/>
    </source>
</evidence>
<evidence type="ECO:0000313" key="3">
    <source>
        <dbReference type="Proteomes" id="UP001189429"/>
    </source>
</evidence>
<gene>
    <name evidence="2" type="ORF">PCOR1329_LOCUS6432</name>
</gene>
<feature type="region of interest" description="Disordered" evidence="1">
    <location>
        <begin position="104"/>
        <end position="129"/>
    </location>
</feature>
<name>A0ABN9PVL0_9DINO</name>
<reference evidence="2" key="1">
    <citation type="submission" date="2023-10" db="EMBL/GenBank/DDBJ databases">
        <authorList>
            <person name="Chen Y."/>
            <person name="Shah S."/>
            <person name="Dougan E. K."/>
            <person name="Thang M."/>
            <person name="Chan C."/>
        </authorList>
    </citation>
    <scope>NUCLEOTIDE SEQUENCE [LARGE SCALE GENOMIC DNA]</scope>
</reference>
<keyword evidence="3" id="KW-1185">Reference proteome</keyword>
<proteinExistence type="predicted"/>
<protein>
    <submittedName>
        <fullName evidence="2">Uncharacterized protein</fullName>
    </submittedName>
</protein>
<dbReference type="Proteomes" id="UP001189429">
    <property type="component" value="Unassembled WGS sequence"/>
</dbReference>